<protein>
    <submittedName>
        <fullName evidence="2">Uncharacterized protein</fullName>
    </submittedName>
</protein>
<dbReference type="EMBL" id="MN956836">
    <property type="protein sequence ID" value="QTX14925.1"/>
    <property type="molecule type" value="Genomic_DNA"/>
</dbReference>
<name>A0A8B0SU56_KLEPN</name>
<evidence type="ECO:0000256" key="1">
    <source>
        <dbReference type="SAM" id="Phobius"/>
    </source>
</evidence>
<dbReference type="AlphaFoldDB" id="A0A8B0SU56"/>
<keyword evidence="1" id="KW-0812">Transmembrane</keyword>
<keyword evidence="1" id="KW-1133">Transmembrane helix</keyword>
<organism evidence="2">
    <name type="scientific">Klebsiella pneumoniae</name>
    <dbReference type="NCBI Taxonomy" id="573"/>
    <lineage>
        <taxon>Bacteria</taxon>
        <taxon>Pseudomonadati</taxon>
        <taxon>Pseudomonadota</taxon>
        <taxon>Gammaproteobacteria</taxon>
        <taxon>Enterobacterales</taxon>
        <taxon>Enterobacteriaceae</taxon>
        <taxon>Klebsiella/Raoultella group</taxon>
        <taxon>Klebsiella</taxon>
        <taxon>Klebsiella pneumoniae complex</taxon>
    </lineage>
</organism>
<geneLocation type="plasmid" evidence="2">
    <name>p17-15-vir-like</name>
</geneLocation>
<evidence type="ECO:0000313" key="2">
    <source>
        <dbReference type="EMBL" id="QTX14925.1"/>
    </source>
</evidence>
<keyword evidence="1" id="KW-0472">Membrane</keyword>
<accession>A0A8B0SU56</accession>
<sequence>MKKMVHIKYLDKKREEEVNYPSIIFIILFFYFYLSIYNFFILT</sequence>
<keyword evidence="2" id="KW-0614">Plasmid</keyword>
<feature type="transmembrane region" description="Helical" evidence="1">
    <location>
        <begin position="20"/>
        <end position="40"/>
    </location>
</feature>
<proteinExistence type="predicted"/>
<reference evidence="2" key="1">
    <citation type="submission" date="2020-01" db="EMBL/GenBank/DDBJ databases">
        <authorList>
            <person name="Qin S."/>
        </authorList>
    </citation>
    <scope>NUCLEOTIDE SEQUENCE</scope>
    <source>
        <strain evidence="2">CVir17-16-YZ6g</strain>
        <plasmid evidence="2">p17-15-vir-like</plasmid>
    </source>
</reference>